<organism evidence="1 2">
    <name type="scientific">Dentiscutata heterogama</name>
    <dbReference type="NCBI Taxonomy" id="1316150"/>
    <lineage>
        <taxon>Eukaryota</taxon>
        <taxon>Fungi</taxon>
        <taxon>Fungi incertae sedis</taxon>
        <taxon>Mucoromycota</taxon>
        <taxon>Glomeromycotina</taxon>
        <taxon>Glomeromycetes</taxon>
        <taxon>Diversisporales</taxon>
        <taxon>Gigasporaceae</taxon>
        <taxon>Dentiscutata</taxon>
    </lineage>
</organism>
<gene>
    <name evidence="1" type="ORF">DHETER_LOCUS4004</name>
</gene>
<dbReference type="Proteomes" id="UP000789702">
    <property type="component" value="Unassembled WGS sequence"/>
</dbReference>
<evidence type="ECO:0000313" key="2">
    <source>
        <dbReference type="Proteomes" id="UP000789702"/>
    </source>
</evidence>
<proteinExistence type="predicted"/>
<name>A0ACA9LCF1_9GLOM</name>
<protein>
    <submittedName>
        <fullName evidence="1">3441_t:CDS:1</fullName>
    </submittedName>
</protein>
<evidence type="ECO:0000313" key="1">
    <source>
        <dbReference type="EMBL" id="CAG8522887.1"/>
    </source>
</evidence>
<comment type="caution">
    <text evidence="1">The sequence shown here is derived from an EMBL/GenBank/DDBJ whole genome shotgun (WGS) entry which is preliminary data.</text>
</comment>
<sequence length="43" mass="5199">MGFESSSVRFQIKQMKTRGDIVFLRFSSVRRFYVFDESDEKIM</sequence>
<feature type="non-terminal residue" evidence="1">
    <location>
        <position position="43"/>
    </location>
</feature>
<accession>A0ACA9LCF1</accession>
<reference evidence="1" key="1">
    <citation type="submission" date="2021-06" db="EMBL/GenBank/DDBJ databases">
        <authorList>
            <person name="Kallberg Y."/>
            <person name="Tangrot J."/>
            <person name="Rosling A."/>
        </authorList>
    </citation>
    <scope>NUCLEOTIDE SEQUENCE</scope>
    <source>
        <strain evidence="1">IL203A</strain>
    </source>
</reference>
<dbReference type="EMBL" id="CAJVPU010003769">
    <property type="protein sequence ID" value="CAG8522887.1"/>
    <property type="molecule type" value="Genomic_DNA"/>
</dbReference>
<keyword evidence="2" id="KW-1185">Reference proteome</keyword>